<dbReference type="GO" id="GO:0004252">
    <property type="term" value="F:serine-type endopeptidase activity"/>
    <property type="evidence" value="ECO:0007669"/>
    <property type="project" value="InterPro"/>
</dbReference>
<dbReference type="InterPro" id="IPR026444">
    <property type="entry name" value="Secre_tail"/>
</dbReference>
<feature type="domain" description="P/Homo B" evidence="6">
    <location>
        <begin position="130"/>
        <end position="312"/>
    </location>
</feature>
<keyword evidence="2" id="KW-0732">Signal</keyword>
<dbReference type="GO" id="GO:0005509">
    <property type="term" value="F:calcium ion binding"/>
    <property type="evidence" value="ECO:0007669"/>
    <property type="project" value="InterPro"/>
</dbReference>
<dbReference type="EMBL" id="BBLG01000001">
    <property type="protein sequence ID" value="GAK75361.1"/>
    <property type="molecule type" value="Genomic_DNA"/>
</dbReference>
<keyword evidence="3" id="KW-0378">Hydrolase</keyword>
<evidence type="ECO:0000313" key="7">
    <source>
        <dbReference type="EMBL" id="GAK75361.1"/>
    </source>
</evidence>
<dbReference type="SUPFAM" id="SSF103647">
    <property type="entry name" value="TSP type-3 repeat"/>
    <property type="match status" value="1"/>
</dbReference>
<reference evidence="7 8" key="1">
    <citation type="journal article" date="2014" name="Genome Announc.">
        <title>Draft Genome Sequences of Marine Flavobacterium Nonlabens Strains NR17, NR24, NR27, NR32, NR33, and Ara13.</title>
        <authorList>
            <person name="Nakanishi M."/>
            <person name="Meirelles P."/>
            <person name="Suzuki R."/>
            <person name="Takatani N."/>
            <person name="Mino S."/>
            <person name="Suda W."/>
            <person name="Oshima K."/>
            <person name="Hattori M."/>
            <person name="Ohkuma M."/>
            <person name="Hosokawa M."/>
            <person name="Miyashita K."/>
            <person name="Thompson F.L."/>
            <person name="Niwa A."/>
            <person name="Sawabe T."/>
            <person name="Sawabe T."/>
        </authorList>
    </citation>
    <scope>NUCLEOTIDE SEQUENCE [LARGE SCALE GENOMIC DNA]</scope>
    <source>
        <strain evidence="8">JCM19296</strain>
    </source>
</reference>
<sequence>MKKLFNYLFFLSSLLGGISQNSGIESTLPMAVNNIIEICPGDTIDFTAIDGSNYMFEWDFGNLGNQNTRVVNQQFNNSGAFFVQLRTTDQNSNPVGTTDYVTVVVSPEPVLDYTATDTPVLCLGDSMDITTTSQIDTVLTCDDAAFVAGTTFLPDGSGVSYQTVIIIDCFPDGATLVNPANFLGVCMNMEHSYLGDLRIELVAPNGVAIDLKSSNFGGGAFLGEPIDDDFNTNPGIGYDYCFTSQATTTMVDASATNTTIPAGDYASQSAFTGLTGVPLNGVWRVRITDNLVSDNGYIFSWFMKFGVGLESNINYTNPTIISESWSSSPDITSTGTNQISITPTQTGLNCYDYTTTDNNGCTYTEQYCIDVLDPQTDFEAVDLYRYDSDGNGTEDFNLDFNTARIIGDLNPITTSVLYYTTLADAQSQTNPIGSTSAFANTTNPQTIYARVDNANMLCSNIIVDFDLLLTTQPLTDTDNDGIPDLSEDLNGNGNLNDDDTDGDGIPNYQDDDDDGDGVPTAIEISATGYRIENIPFLDTDGDGIENYLDDDDDGDGVLTINEDYNNNGDPTDDDTDGSGIPDFLEANVTLSITNIEKDGFSIYPNPLNGNNFSINFLNQNGPRYIEVLNLNGRLILSKELDTSSNSINIELPELSTGMYLVRLNRNSSLIYKLIKR</sequence>
<dbReference type="PROSITE" id="PS51829">
    <property type="entry name" value="P_HOMO_B"/>
    <property type="match status" value="1"/>
</dbReference>
<dbReference type="InterPro" id="IPR008979">
    <property type="entry name" value="Galactose-bd-like_sf"/>
</dbReference>
<evidence type="ECO:0000259" key="5">
    <source>
        <dbReference type="PROSITE" id="PS50093"/>
    </source>
</evidence>
<dbReference type="NCBIfam" id="TIGR04183">
    <property type="entry name" value="Por_Secre_tail"/>
    <property type="match status" value="1"/>
</dbReference>
<evidence type="ECO:0000256" key="1">
    <source>
        <dbReference type="ARBA" id="ARBA00022670"/>
    </source>
</evidence>
<dbReference type="InterPro" id="IPR028974">
    <property type="entry name" value="TSP_type-3_rpt"/>
</dbReference>
<dbReference type="InterPro" id="IPR000601">
    <property type="entry name" value="PKD_dom"/>
</dbReference>
<comment type="caution">
    <text evidence="7">The sequence shown here is derived from an EMBL/GenBank/DDBJ whole genome shotgun (WGS) entry which is preliminary data.</text>
</comment>
<dbReference type="GO" id="GO:0006508">
    <property type="term" value="P:proteolysis"/>
    <property type="evidence" value="ECO:0007669"/>
    <property type="project" value="UniProtKB-KW"/>
</dbReference>
<dbReference type="Gene3D" id="2.60.120.260">
    <property type="entry name" value="Galactose-binding domain-like"/>
    <property type="match status" value="1"/>
</dbReference>
<feature type="region of interest" description="Disordered" evidence="4">
    <location>
        <begin position="479"/>
        <end position="519"/>
    </location>
</feature>
<gene>
    <name evidence="7" type="ORF">JCM19296_939</name>
</gene>
<dbReference type="Gene3D" id="4.10.1080.10">
    <property type="entry name" value="TSP type-3 repeat"/>
    <property type="match status" value="2"/>
</dbReference>
<evidence type="ECO:0000256" key="4">
    <source>
        <dbReference type="SAM" id="MobiDB-lite"/>
    </source>
</evidence>
<evidence type="ECO:0000256" key="3">
    <source>
        <dbReference type="ARBA" id="ARBA00022801"/>
    </source>
</evidence>
<dbReference type="InterPro" id="IPR013783">
    <property type="entry name" value="Ig-like_fold"/>
</dbReference>
<dbReference type="InterPro" id="IPR035986">
    <property type="entry name" value="PKD_dom_sf"/>
</dbReference>
<dbReference type="PROSITE" id="PS50093">
    <property type="entry name" value="PKD"/>
    <property type="match status" value="1"/>
</dbReference>
<evidence type="ECO:0000259" key="6">
    <source>
        <dbReference type="PROSITE" id="PS51829"/>
    </source>
</evidence>
<dbReference type="SUPFAM" id="SSF49785">
    <property type="entry name" value="Galactose-binding domain-like"/>
    <property type="match status" value="1"/>
</dbReference>
<keyword evidence="1" id="KW-0645">Protease</keyword>
<dbReference type="AlphaFoldDB" id="A0A081D8W5"/>
<dbReference type="Pfam" id="PF18962">
    <property type="entry name" value="Por_Secre_tail"/>
    <property type="match status" value="1"/>
</dbReference>
<protein>
    <submittedName>
        <fullName evidence="7">Uncharacterized protein</fullName>
    </submittedName>
</protein>
<name>A0A081D8W5_NONUL</name>
<feature type="domain" description="PKD" evidence="5">
    <location>
        <begin position="51"/>
        <end position="110"/>
    </location>
</feature>
<accession>A0A081D8W5</accession>
<dbReference type="Proteomes" id="UP000028980">
    <property type="component" value="Unassembled WGS sequence"/>
</dbReference>
<organism evidence="7 8">
    <name type="scientific">Nonlabens ulvanivorans</name>
    <name type="common">Persicivirga ulvanivorans</name>
    <dbReference type="NCBI Taxonomy" id="906888"/>
    <lineage>
        <taxon>Bacteria</taxon>
        <taxon>Pseudomonadati</taxon>
        <taxon>Bacteroidota</taxon>
        <taxon>Flavobacteriia</taxon>
        <taxon>Flavobacteriales</taxon>
        <taxon>Flavobacteriaceae</taxon>
        <taxon>Nonlabens</taxon>
    </lineage>
</organism>
<dbReference type="InterPro" id="IPR002884">
    <property type="entry name" value="P_dom"/>
</dbReference>
<proteinExistence type="predicted"/>
<evidence type="ECO:0000313" key="8">
    <source>
        <dbReference type="Proteomes" id="UP000028980"/>
    </source>
</evidence>
<evidence type="ECO:0000256" key="2">
    <source>
        <dbReference type="ARBA" id="ARBA00022729"/>
    </source>
</evidence>
<dbReference type="SUPFAM" id="SSF49299">
    <property type="entry name" value="PKD domain"/>
    <property type="match status" value="1"/>
</dbReference>
<dbReference type="Gene3D" id="2.60.40.10">
    <property type="entry name" value="Immunoglobulins"/>
    <property type="match status" value="1"/>
</dbReference>